<evidence type="ECO:0000313" key="15">
    <source>
        <dbReference type="Proteomes" id="UP000694546"/>
    </source>
</evidence>
<feature type="domain" description="Gasdermin PUB" evidence="13">
    <location>
        <begin position="270"/>
        <end position="444"/>
    </location>
</feature>
<dbReference type="OMA" id="MFATATK"/>
<dbReference type="Pfam" id="PF04598">
    <property type="entry name" value="Gasdermin"/>
    <property type="match status" value="1"/>
</dbReference>
<evidence type="ECO:0000256" key="2">
    <source>
        <dbReference type="ARBA" id="ARBA00004651"/>
    </source>
</evidence>
<evidence type="ECO:0000256" key="7">
    <source>
        <dbReference type="ARBA" id="ARBA00022590"/>
    </source>
</evidence>
<dbReference type="AlphaFoldDB" id="A0A8C4Z841"/>
<keyword evidence="6" id="KW-0963">Cytoplasm</keyword>
<comment type="similarity">
    <text evidence="3">Belongs to the gasdermin family.</text>
</comment>
<gene>
    <name evidence="14" type="primary">gsdmeb</name>
</gene>
<proteinExistence type="inferred from homology"/>
<dbReference type="GO" id="GO:0012501">
    <property type="term" value="P:programmed cell death"/>
    <property type="evidence" value="ECO:0007669"/>
    <property type="project" value="UniProtKB-KW"/>
</dbReference>
<evidence type="ECO:0000256" key="6">
    <source>
        <dbReference type="ARBA" id="ARBA00022490"/>
    </source>
</evidence>
<keyword evidence="8" id="KW-0812">Transmembrane</keyword>
<keyword evidence="9" id="KW-0472">Membrane</keyword>
<dbReference type="Proteomes" id="UP000694546">
    <property type="component" value="Chromosome 11"/>
</dbReference>
<name>A0A8C4Z841_GADMO</name>
<dbReference type="OrthoDB" id="8815334at2759"/>
<evidence type="ECO:0000256" key="11">
    <source>
        <dbReference type="ARBA" id="ARBA00023288"/>
    </source>
</evidence>
<dbReference type="GeneTree" id="ENSGT00940000155880"/>
<dbReference type="GO" id="GO:0005886">
    <property type="term" value="C:plasma membrane"/>
    <property type="evidence" value="ECO:0007669"/>
    <property type="project" value="UniProtKB-SubCell"/>
</dbReference>
<dbReference type="InterPro" id="IPR041263">
    <property type="entry name" value="Gasdermin_PUB"/>
</dbReference>
<keyword evidence="11" id="KW-0449">Lipoprotein</keyword>
<evidence type="ECO:0000256" key="1">
    <source>
        <dbReference type="ARBA" id="ARBA00004496"/>
    </source>
</evidence>
<dbReference type="InterPro" id="IPR042377">
    <property type="entry name" value="GSDME"/>
</dbReference>
<keyword evidence="15" id="KW-1185">Reference proteome</keyword>
<dbReference type="GO" id="GO:0005737">
    <property type="term" value="C:cytoplasm"/>
    <property type="evidence" value="ECO:0007669"/>
    <property type="project" value="UniProtKB-SubCell"/>
</dbReference>
<protein>
    <submittedName>
        <fullName evidence="14">Gasdermin Eb</fullName>
    </submittedName>
</protein>
<keyword evidence="4" id="KW-1134">Transmembrane beta strand</keyword>
<evidence type="ECO:0000256" key="3">
    <source>
        <dbReference type="ARBA" id="ARBA00009279"/>
    </source>
</evidence>
<dbReference type="InterPro" id="IPR040460">
    <property type="entry name" value="Gasdermin_pore"/>
</dbReference>
<reference evidence="14" key="2">
    <citation type="submission" date="2025-09" db="UniProtKB">
        <authorList>
            <consortium name="Ensembl"/>
        </authorList>
    </citation>
    <scope>IDENTIFICATION</scope>
</reference>
<evidence type="ECO:0000256" key="5">
    <source>
        <dbReference type="ARBA" id="ARBA00022475"/>
    </source>
</evidence>
<evidence type="ECO:0000259" key="13">
    <source>
        <dbReference type="Pfam" id="PF17708"/>
    </source>
</evidence>
<comment type="subcellular location">
    <subcellularLocation>
        <location evidence="2">Cell membrane</location>
        <topology evidence="2">Multi-pass membrane protein</topology>
    </subcellularLocation>
    <subcellularLocation>
        <location evidence="1">Cytoplasm</location>
    </subcellularLocation>
</comment>
<keyword evidence="10" id="KW-0564">Palmitate</keyword>
<evidence type="ECO:0000256" key="10">
    <source>
        <dbReference type="ARBA" id="ARBA00023139"/>
    </source>
</evidence>
<dbReference type="Ensembl" id="ENSGMOT00000009514.2">
    <property type="protein sequence ID" value="ENSGMOP00000009262.2"/>
    <property type="gene ID" value="ENSGMOG00000008656.2"/>
</dbReference>
<evidence type="ECO:0000259" key="12">
    <source>
        <dbReference type="Pfam" id="PF04598"/>
    </source>
</evidence>
<reference evidence="14" key="1">
    <citation type="submission" date="2025-08" db="UniProtKB">
        <authorList>
            <consortium name="Ensembl"/>
        </authorList>
    </citation>
    <scope>IDENTIFICATION</scope>
</reference>
<evidence type="ECO:0000256" key="4">
    <source>
        <dbReference type="ARBA" id="ARBA00022452"/>
    </source>
</evidence>
<dbReference type="PANTHER" id="PTHR15207">
    <property type="entry name" value="NONSYNDROMIC HEARING IMPAIRMENT PROTEIN"/>
    <property type="match status" value="1"/>
</dbReference>
<evidence type="ECO:0000313" key="14">
    <source>
        <dbReference type="Ensembl" id="ENSGMOP00000009262.2"/>
    </source>
</evidence>
<keyword evidence="5" id="KW-1003">Cell membrane</keyword>
<sequence length="480" mass="52758">MFATATKNFVEEVDKDGVLIPVSSLNDSIKILSLVIKRRRYWFWQKPKYLATDFCFNDILKGDQPILPVLTETDFIKYNGRFSDNMQGNIEANLHPEALNLSVEGKDSSKLRSAFGSLKKEELDLQKLLRDSKDRVLDMSHSLIQQTKEKRREVFGVVKERIVTTQPSSVIEEVQQTGALGGLLSLCGPKALKVSFKENANLAKDSNVTMELPPHTTIAYGLSELEVKPNGHYELCLMSGTHGGFEVDGSSEEQLVGAIDGHKNTANSNWLKQELDKLGSHFQLLSGLKASTRSSLFQYVCSVLKERGAVSLLESVLNQIRHGERPPLDSGQADSQTQTVQALLEVLVLSGEEKSVETEDFSCTLLALHLVISALDEMSDDCRAVLGSCCTPQVLKSLDLLVQCVTEAGEMSLSSGDLAPLTGDTYQRTELLFASCGVSLKRDGELLRTEVICQQTDPTLILCIVVKGLAAISHSVQCHL</sequence>
<feature type="domain" description="Gasdermin pore forming" evidence="12">
    <location>
        <begin position="1"/>
        <end position="246"/>
    </location>
</feature>
<accession>A0A8C4Z841</accession>
<keyword evidence="7" id="KW-1210">Necrosis</keyword>
<evidence type="ECO:0000256" key="8">
    <source>
        <dbReference type="ARBA" id="ARBA00022692"/>
    </source>
</evidence>
<dbReference type="PANTHER" id="PTHR15207:SF3">
    <property type="entry name" value="DEAFNESS, AUTOSOMAL DOMINANT 5-RELATED"/>
    <property type="match status" value="1"/>
</dbReference>
<evidence type="ECO:0000256" key="9">
    <source>
        <dbReference type="ARBA" id="ARBA00023136"/>
    </source>
</evidence>
<dbReference type="Pfam" id="PF17708">
    <property type="entry name" value="Gasdermin_C"/>
    <property type="match status" value="1"/>
</dbReference>
<organism evidence="14 15">
    <name type="scientific">Gadus morhua</name>
    <name type="common">Atlantic cod</name>
    <dbReference type="NCBI Taxonomy" id="8049"/>
    <lineage>
        <taxon>Eukaryota</taxon>
        <taxon>Metazoa</taxon>
        <taxon>Chordata</taxon>
        <taxon>Craniata</taxon>
        <taxon>Vertebrata</taxon>
        <taxon>Euteleostomi</taxon>
        <taxon>Actinopterygii</taxon>
        <taxon>Neopterygii</taxon>
        <taxon>Teleostei</taxon>
        <taxon>Neoteleostei</taxon>
        <taxon>Acanthomorphata</taxon>
        <taxon>Zeiogadaria</taxon>
        <taxon>Gadariae</taxon>
        <taxon>Gadiformes</taxon>
        <taxon>Gadoidei</taxon>
        <taxon>Gadidae</taxon>
        <taxon>Gadus</taxon>
    </lineage>
</organism>